<dbReference type="GO" id="GO:0005739">
    <property type="term" value="C:mitochondrion"/>
    <property type="evidence" value="ECO:0007669"/>
    <property type="project" value="TreeGrafter"/>
</dbReference>
<name>A0A1E3II03_9TREE</name>
<evidence type="ECO:0000313" key="5">
    <source>
        <dbReference type="EMBL" id="WVN88360.1"/>
    </source>
</evidence>
<keyword evidence="3" id="KW-0378">Hydrolase</keyword>
<dbReference type="PANTHER" id="PTHR43176:SF3">
    <property type="entry name" value="3-HYDROXYISOBUTYRYL-COA HYDROLASE, MITOCHONDRIAL"/>
    <property type="match status" value="1"/>
</dbReference>
<reference evidence="5" key="1">
    <citation type="submission" date="2016-06" db="EMBL/GenBank/DDBJ databases">
        <authorList>
            <person name="Cuomo C."/>
            <person name="Litvintseva A."/>
            <person name="Heitman J."/>
            <person name="Chen Y."/>
            <person name="Sun S."/>
            <person name="Springer D."/>
            <person name="Dromer F."/>
            <person name="Young S."/>
            <person name="Zeng Q."/>
            <person name="Chapman S."/>
            <person name="Gujja S."/>
            <person name="Saif S."/>
            <person name="Birren B."/>
        </authorList>
    </citation>
    <scope>NUCLEOTIDE SEQUENCE</scope>
    <source>
        <strain evidence="5">CBS 7841</strain>
    </source>
</reference>
<organism evidence="5 6">
    <name type="scientific">Cryptococcus depauperatus CBS 7841</name>
    <dbReference type="NCBI Taxonomy" id="1295531"/>
    <lineage>
        <taxon>Eukaryota</taxon>
        <taxon>Fungi</taxon>
        <taxon>Dikarya</taxon>
        <taxon>Basidiomycota</taxon>
        <taxon>Agaricomycotina</taxon>
        <taxon>Tremellomycetes</taxon>
        <taxon>Tremellales</taxon>
        <taxon>Cryptococcaceae</taxon>
        <taxon>Cryptococcus</taxon>
    </lineage>
</organism>
<dbReference type="SUPFAM" id="SSF52096">
    <property type="entry name" value="ClpP/crotonase"/>
    <property type="match status" value="1"/>
</dbReference>
<dbReference type="Proteomes" id="UP000094043">
    <property type="component" value="Chromosome 4"/>
</dbReference>
<proteinExistence type="predicted"/>
<feature type="compositionally biased region" description="Basic and acidic residues" evidence="4">
    <location>
        <begin position="415"/>
        <end position="435"/>
    </location>
</feature>
<comment type="catalytic activity">
    <reaction evidence="1">
        <text>3-hydroxy-2-methylpropanoyl-CoA + H2O = 3-hydroxy-2-methylpropanoate + CoA + H(+)</text>
        <dbReference type="Rhea" id="RHEA:20888"/>
        <dbReference type="ChEBI" id="CHEBI:11805"/>
        <dbReference type="ChEBI" id="CHEBI:15377"/>
        <dbReference type="ChEBI" id="CHEBI:15378"/>
        <dbReference type="ChEBI" id="CHEBI:57287"/>
        <dbReference type="ChEBI" id="CHEBI:57340"/>
        <dbReference type="EC" id="3.1.2.4"/>
    </reaction>
</comment>
<protein>
    <recommendedName>
        <fullName evidence="2">3-hydroxyisobutyryl-CoA hydrolase</fullName>
        <ecNumber evidence="2">3.1.2.4</ecNumber>
    </recommendedName>
</protein>
<dbReference type="GO" id="GO:0003860">
    <property type="term" value="F:3-hydroxyisobutyryl-CoA hydrolase activity"/>
    <property type="evidence" value="ECO:0007669"/>
    <property type="project" value="UniProtKB-EC"/>
</dbReference>
<dbReference type="KEGG" id="cdep:91087777"/>
<dbReference type="NCBIfam" id="NF004127">
    <property type="entry name" value="PRK05617.1"/>
    <property type="match status" value="1"/>
</dbReference>
<gene>
    <name evidence="5" type="ORF">L203_103566</name>
</gene>
<evidence type="ECO:0000256" key="3">
    <source>
        <dbReference type="ARBA" id="ARBA00022801"/>
    </source>
</evidence>
<dbReference type="GO" id="GO:0006574">
    <property type="term" value="P:L-valine catabolic process"/>
    <property type="evidence" value="ECO:0007669"/>
    <property type="project" value="TreeGrafter"/>
</dbReference>
<feature type="region of interest" description="Disordered" evidence="4">
    <location>
        <begin position="411"/>
        <end position="435"/>
    </location>
</feature>
<evidence type="ECO:0000256" key="4">
    <source>
        <dbReference type="SAM" id="MobiDB-lite"/>
    </source>
</evidence>
<dbReference type="AlphaFoldDB" id="A0A1E3II03"/>
<evidence type="ECO:0000256" key="2">
    <source>
        <dbReference type="ARBA" id="ARBA00011915"/>
    </source>
</evidence>
<reference evidence="5" key="2">
    <citation type="journal article" date="2022" name="Elife">
        <title>Obligate sexual reproduction of a homothallic fungus closely related to the Cryptococcus pathogenic species complex.</title>
        <authorList>
            <person name="Passer A.R."/>
            <person name="Clancey S.A."/>
            <person name="Shea T."/>
            <person name="David-Palma M."/>
            <person name="Averette A.F."/>
            <person name="Boekhout T."/>
            <person name="Porcel B.M."/>
            <person name="Nowrousian M."/>
            <person name="Cuomo C.A."/>
            <person name="Sun S."/>
            <person name="Heitman J."/>
            <person name="Coelho M.A."/>
        </authorList>
    </citation>
    <scope>NUCLEOTIDE SEQUENCE</scope>
    <source>
        <strain evidence="5">CBS 7841</strain>
    </source>
</reference>
<accession>A0A1E3II03</accession>
<dbReference type="RefSeq" id="XP_066069060.1">
    <property type="nucleotide sequence ID" value="XM_066212963.1"/>
</dbReference>
<evidence type="ECO:0000256" key="1">
    <source>
        <dbReference type="ARBA" id="ARBA00001709"/>
    </source>
</evidence>
<dbReference type="InterPro" id="IPR032259">
    <property type="entry name" value="HIBYL-CoA-H"/>
</dbReference>
<dbReference type="GeneID" id="91087777"/>
<dbReference type="EC" id="3.1.2.4" evidence="2"/>
<dbReference type="InterPro" id="IPR029045">
    <property type="entry name" value="ClpP/crotonase-like_dom_sf"/>
</dbReference>
<dbReference type="OrthoDB" id="1737613at2759"/>
<dbReference type="EMBL" id="CP143787">
    <property type="protein sequence ID" value="WVN88360.1"/>
    <property type="molecule type" value="Genomic_DNA"/>
</dbReference>
<reference evidence="5" key="3">
    <citation type="submission" date="2024-01" db="EMBL/GenBank/DDBJ databases">
        <authorList>
            <person name="Coelho M.A."/>
            <person name="David-Palma M."/>
            <person name="Shea T."/>
            <person name="Sun S."/>
            <person name="Cuomo C.A."/>
            <person name="Heitman J."/>
        </authorList>
    </citation>
    <scope>NUCLEOTIDE SEQUENCE</scope>
    <source>
        <strain evidence="5">CBS 7841</strain>
    </source>
</reference>
<dbReference type="Pfam" id="PF16113">
    <property type="entry name" value="ECH_2"/>
    <property type="match status" value="1"/>
</dbReference>
<sequence length="517" mass="56451">MASLTRLSFKPRLGTNGMASVRLATVARHLSSSTNMAAPSGDLVLYESQMDTRIYKLNRPQKLNSLNMEMINLLAEKIKIWREEDLCKVVIGTGDHRAFCAGGDVKQLVLDLKTGKQTSLPFFKEEFKLNWLLAKLGKPYVAFIDGVTMGGGCGLALPANLRVATPRTVFAMPETKIGYSPDVGANYYLSQLDGSVGAWLAVTGQELYGRATYELGIATHYVTENTIPEIIYQITQHPNPTLANISSLISSFSAAAPTISEISSKSCSDGHSPIRGDIRKFLDKTFSKKSIAEIHKALVAAESDDNLSAETKQWASAQKEILKSRSPTGMAVALHNYQEAKKSRRLDRTLLNDITMATAYSGSNRATDDFITGVSAVLIDRAKGPTAWSPSSLSDPSLSSESIVSRFFDPSSPHLQDKPTLEFEPRSASKLDSGRDSTWGQFRKYGLPSEEAVKASVDGYAPGSGAFALTEDELVEQFVDAQGDVHGSRREEIEDRVRSIVVRSCKKGKDGYLQWTA</sequence>
<dbReference type="CDD" id="cd06558">
    <property type="entry name" value="crotonase-like"/>
    <property type="match status" value="1"/>
</dbReference>
<dbReference type="Gene3D" id="3.90.226.10">
    <property type="entry name" value="2-enoyl-CoA Hydratase, Chain A, domain 1"/>
    <property type="match status" value="1"/>
</dbReference>
<dbReference type="InterPro" id="IPR045004">
    <property type="entry name" value="ECH_dom"/>
</dbReference>
<dbReference type="VEuPathDB" id="FungiDB:L203_02837"/>
<dbReference type="PANTHER" id="PTHR43176">
    <property type="entry name" value="3-HYDROXYISOBUTYRYL-COA HYDROLASE-RELATED"/>
    <property type="match status" value="1"/>
</dbReference>
<evidence type="ECO:0000313" key="6">
    <source>
        <dbReference type="Proteomes" id="UP000094043"/>
    </source>
</evidence>
<keyword evidence="6" id="KW-1185">Reference proteome</keyword>